<dbReference type="AlphaFoldDB" id="A0A218X4X5"/>
<name>A0A218X4X5_PUNGR</name>
<evidence type="ECO:0000256" key="1">
    <source>
        <dbReference type="SAM" id="Phobius"/>
    </source>
</evidence>
<keyword evidence="1" id="KW-0472">Membrane</keyword>
<keyword evidence="4" id="KW-1185">Reference proteome</keyword>
<dbReference type="GeneID" id="116202330"/>
<evidence type="ECO:0000313" key="4">
    <source>
        <dbReference type="Proteomes" id="UP000515151"/>
    </source>
</evidence>
<dbReference type="RefSeq" id="XP_031389714.1">
    <property type="nucleotide sequence ID" value="XM_031533854.1"/>
</dbReference>
<proteinExistence type="predicted"/>
<dbReference type="PANTHER" id="PTHR15852">
    <property type="entry name" value="PLASTID TRANSCRIPTIONALLY ACTIVE PROTEIN"/>
    <property type="match status" value="1"/>
</dbReference>
<organism evidence="2 3">
    <name type="scientific">Punica granatum</name>
    <name type="common">Pomegranate</name>
    <dbReference type="NCBI Taxonomy" id="22663"/>
    <lineage>
        <taxon>Eukaryota</taxon>
        <taxon>Viridiplantae</taxon>
        <taxon>Streptophyta</taxon>
        <taxon>Embryophyta</taxon>
        <taxon>Tracheophyta</taxon>
        <taxon>Spermatophyta</taxon>
        <taxon>Magnoliopsida</taxon>
        <taxon>eudicotyledons</taxon>
        <taxon>Gunneridae</taxon>
        <taxon>Pentapetalae</taxon>
        <taxon>rosids</taxon>
        <taxon>malvids</taxon>
        <taxon>Myrtales</taxon>
        <taxon>Lythraceae</taxon>
        <taxon>Punica</taxon>
    </lineage>
</organism>
<reference evidence="2" key="2">
    <citation type="submission" date="2017-06" db="EMBL/GenBank/DDBJ databases">
        <title>The pomegranate genome and the genomics of punicalagin biosynthesis.</title>
        <authorList>
            <person name="Xu C."/>
        </authorList>
    </citation>
    <scope>NUCLEOTIDE SEQUENCE [LARGE SCALE GENOMIC DNA]</scope>
    <source>
        <tissue evidence="2">Fresh leaf</tissue>
    </source>
</reference>
<feature type="transmembrane region" description="Helical" evidence="1">
    <location>
        <begin position="170"/>
        <end position="190"/>
    </location>
</feature>
<sequence length="331" mass="35900">MFCSGRILAVSYPTKPLSCTCRSPHSFSGAGFRHGRPKPPPAYFSAKWRLMASEPDSSSSSFAASVDSDSPDINNASSSAAAAAAGFCIIEGPETVQDFVEMELQEIQDNIRSRRNKIFLHMEEVRRLRIQQRIKSAEMGILKEEQENELPNFPSFIPFLPPLSSANLRIYYATCFSLIAGIIIFGGLLAPTLELKLGLGGTSYEDFIRSMHLPMQLSQVDPIVASFSGGAVGVISSLMVVEINNVKQQEHKRCKYCLGTGYLACARCANTGTLVLIEPVSTLNGGDKPLSPPKTERCANCSGSGKVMCPTCLCTGMAMASEHDPRIDPFD</sequence>
<feature type="transmembrane region" description="Helical" evidence="1">
    <location>
        <begin position="223"/>
        <end position="243"/>
    </location>
</feature>
<reference evidence="3" key="1">
    <citation type="journal article" date="2017" name="Plant J.">
        <title>The pomegranate (Punica granatum L.) genome and the genomics of punicalagin biosynthesis.</title>
        <authorList>
            <person name="Qin G."/>
            <person name="Xu C."/>
            <person name="Ming R."/>
            <person name="Tang H."/>
            <person name="Guyot R."/>
            <person name="Kramer E.M."/>
            <person name="Hu Y."/>
            <person name="Yi X."/>
            <person name="Qi Y."/>
            <person name="Xu X."/>
            <person name="Gao Z."/>
            <person name="Pan H."/>
            <person name="Jian J."/>
            <person name="Tian Y."/>
            <person name="Yue Z."/>
            <person name="Xu Y."/>
        </authorList>
    </citation>
    <scope>NUCLEOTIDE SEQUENCE [LARGE SCALE GENOMIC DNA]</scope>
    <source>
        <strain evidence="3">cv. Dabenzi</strain>
    </source>
</reference>
<evidence type="ECO:0000313" key="5">
    <source>
        <dbReference type="RefSeq" id="XP_031389714.1"/>
    </source>
</evidence>
<protein>
    <submittedName>
        <fullName evidence="5">Protein ORANGE, chloroplastic</fullName>
    </submittedName>
</protein>
<keyword evidence="1" id="KW-1133">Transmembrane helix</keyword>
<reference evidence="4" key="3">
    <citation type="journal article" date="2020" name="Plant Biotechnol. J.">
        <title>The pomegranate (Punica granatum L.) draft genome dissects genetic divergence between soft- and hard-seeded cultivars.</title>
        <authorList>
            <person name="Luo X."/>
            <person name="Li H."/>
            <person name="Wu Z."/>
            <person name="Yao W."/>
            <person name="Zhao P."/>
            <person name="Cao D."/>
            <person name="Yu H."/>
            <person name="Li K."/>
            <person name="Poudel K."/>
            <person name="Zhao D."/>
            <person name="Zhang F."/>
            <person name="Xia X."/>
            <person name="Chen L."/>
            <person name="Wang Q."/>
            <person name="Jing D."/>
            <person name="Cao S."/>
        </authorList>
    </citation>
    <scope>NUCLEOTIDE SEQUENCE [LARGE SCALE GENOMIC DNA]</scope>
</reference>
<dbReference type="OrthoDB" id="201720at2759"/>
<keyword evidence="1" id="KW-0812">Transmembrane</keyword>
<dbReference type="Proteomes" id="UP000515151">
    <property type="component" value="Chromosome 4"/>
</dbReference>
<dbReference type="Proteomes" id="UP000197138">
    <property type="component" value="Unassembled WGS sequence"/>
</dbReference>
<dbReference type="EMBL" id="MTKT01002440">
    <property type="protein sequence ID" value="OWM79422.1"/>
    <property type="molecule type" value="Genomic_DNA"/>
</dbReference>
<gene>
    <name evidence="5" type="primary">LOC116202330</name>
    <name evidence="2" type="ORF">CDL15_Pgr022834</name>
</gene>
<reference evidence="5" key="4">
    <citation type="submission" date="2025-04" db="UniProtKB">
        <authorList>
            <consortium name="RefSeq"/>
        </authorList>
    </citation>
    <scope>IDENTIFICATION</scope>
    <source>
        <tissue evidence="5">Leaf</tissue>
    </source>
</reference>
<evidence type="ECO:0000313" key="3">
    <source>
        <dbReference type="Proteomes" id="UP000197138"/>
    </source>
</evidence>
<accession>A0A218X4X5</accession>
<evidence type="ECO:0000313" key="2">
    <source>
        <dbReference type="EMBL" id="OWM79422.1"/>
    </source>
</evidence>
<dbReference type="PANTHER" id="PTHR15852:SF74">
    <property type="entry name" value="PROTEIN ORANGE, CHLOROPLASTIC"/>
    <property type="match status" value="1"/>
</dbReference>